<name>A0ABQ1FEJ5_9SPHN</name>
<sequence length="287" mass="31540">MAGTLLELASASEYSGRLGKVEDHLLEAYDLLQLIGEDSSRLAIEIQVAIGKFFLATGRSGAAHSYLQNALAWYVDREMPDHKDTAHIRELLGDLGMLDGDYAKAEALYNKAFSIAHGNLPRARSERMAAMAMQGWLSLKLGEAQLALGDAFGARHNFNKGLGLASENTPDNHRLLTALHLRLAAASAKLGMVENQRRHLELGWARSRNLGDIGDSEKIRADAALAIALQREGEDYDRARSLFLGAMTGIETRLDRATEFDAAAQKDLDSYRDIFQGLVQTSWQLSQ</sequence>
<dbReference type="EMBL" id="BMID01000001">
    <property type="protein sequence ID" value="GGA07172.1"/>
    <property type="molecule type" value="Genomic_DNA"/>
</dbReference>
<dbReference type="SUPFAM" id="SSF48452">
    <property type="entry name" value="TPR-like"/>
    <property type="match status" value="1"/>
</dbReference>
<protein>
    <recommendedName>
        <fullName evidence="3">MalT-like TPR region domain-containing protein</fullName>
    </recommendedName>
</protein>
<evidence type="ECO:0008006" key="3">
    <source>
        <dbReference type="Google" id="ProtNLM"/>
    </source>
</evidence>
<dbReference type="Pfam" id="PF13424">
    <property type="entry name" value="TPR_12"/>
    <property type="match status" value="1"/>
</dbReference>
<evidence type="ECO:0000313" key="2">
    <source>
        <dbReference type="Proteomes" id="UP000603317"/>
    </source>
</evidence>
<reference evidence="2" key="1">
    <citation type="journal article" date="2019" name="Int. J. Syst. Evol. Microbiol.">
        <title>The Global Catalogue of Microorganisms (GCM) 10K type strain sequencing project: providing services to taxonomists for standard genome sequencing and annotation.</title>
        <authorList>
            <consortium name="The Broad Institute Genomics Platform"/>
            <consortium name="The Broad Institute Genome Sequencing Center for Infectious Disease"/>
            <person name="Wu L."/>
            <person name="Ma J."/>
        </authorList>
    </citation>
    <scope>NUCLEOTIDE SEQUENCE [LARGE SCALE GENOMIC DNA]</scope>
    <source>
        <strain evidence="2">CGMCC 1.15297</strain>
    </source>
</reference>
<keyword evidence="2" id="KW-1185">Reference proteome</keyword>
<dbReference type="Proteomes" id="UP000603317">
    <property type="component" value="Unassembled WGS sequence"/>
</dbReference>
<gene>
    <name evidence="1" type="ORF">GCM10010923_16470</name>
</gene>
<dbReference type="Gene3D" id="1.25.40.10">
    <property type="entry name" value="Tetratricopeptide repeat domain"/>
    <property type="match status" value="1"/>
</dbReference>
<evidence type="ECO:0000313" key="1">
    <source>
        <dbReference type="EMBL" id="GGA07172.1"/>
    </source>
</evidence>
<comment type="caution">
    <text evidence="1">The sequence shown here is derived from an EMBL/GenBank/DDBJ whole genome shotgun (WGS) entry which is preliminary data.</text>
</comment>
<organism evidence="1 2">
    <name type="scientific">Blastomonas marina</name>
    <dbReference type="NCBI Taxonomy" id="1867408"/>
    <lineage>
        <taxon>Bacteria</taxon>
        <taxon>Pseudomonadati</taxon>
        <taxon>Pseudomonadota</taxon>
        <taxon>Alphaproteobacteria</taxon>
        <taxon>Sphingomonadales</taxon>
        <taxon>Sphingomonadaceae</taxon>
        <taxon>Blastomonas</taxon>
    </lineage>
</organism>
<accession>A0ABQ1FEJ5</accession>
<dbReference type="InterPro" id="IPR011990">
    <property type="entry name" value="TPR-like_helical_dom_sf"/>
</dbReference>
<proteinExistence type="predicted"/>